<proteinExistence type="predicted"/>
<comment type="caution">
    <text evidence="1">The sequence shown here is derived from an EMBL/GenBank/DDBJ whole genome shotgun (WGS) entry which is preliminary data.</text>
</comment>
<evidence type="ECO:0000313" key="2">
    <source>
        <dbReference type="Proteomes" id="UP001189429"/>
    </source>
</evidence>
<feature type="non-terminal residue" evidence="1">
    <location>
        <position position="203"/>
    </location>
</feature>
<reference evidence="1" key="1">
    <citation type="submission" date="2023-10" db="EMBL/GenBank/DDBJ databases">
        <authorList>
            <person name="Chen Y."/>
            <person name="Shah S."/>
            <person name="Dougan E. K."/>
            <person name="Thang M."/>
            <person name="Chan C."/>
        </authorList>
    </citation>
    <scope>NUCLEOTIDE SEQUENCE [LARGE SCALE GENOMIC DNA]</scope>
</reference>
<feature type="non-terminal residue" evidence="1">
    <location>
        <position position="1"/>
    </location>
</feature>
<keyword evidence="2" id="KW-1185">Reference proteome</keyword>
<name>A0ABN9SZM3_9DINO</name>
<evidence type="ECO:0000313" key="1">
    <source>
        <dbReference type="EMBL" id="CAK0838096.1"/>
    </source>
</evidence>
<evidence type="ECO:0008006" key="3">
    <source>
        <dbReference type="Google" id="ProtNLM"/>
    </source>
</evidence>
<dbReference type="Proteomes" id="UP001189429">
    <property type="component" value="Unassembled WGS sequence"/>
</dbReference>
<accession>A0ABN9SZM3</accession>
<protein>
    <recommendedName>
        <fullName evidence="3">Peptidylprolyl isomerase</fullName>
    </recommendedName>
</protein>
<organism evidence="1 2">
    <name type="scientific">Prorocentrum cordatum</name>
    <dbReference type="NCBI Taxonomy" id="2364126"/>
    <lineage>
        <taxon>Eukaryota</taxon>
        <taxon>Sar</taxon>
        <taxon>Alveolata</taxon>
        <taxon>Dinophyceae</taxon>
        <taxon>Prorocentrales</taxon>
        <taxon>Prorocentraceae</taxon>
        <taxon>Prorocentrum</taxon>
    </lineage>
</organism>
<sequence>SPAGDAPEPAFPGLGPGALRQAALAARGCGRMADQRGGELGRMLADGEEPGDGAALSSSRGAEGWGEAAWRLRRAWRCPRAAAPALCLCGLAGGLALAAGWAKEPLRSAARRRASHPAADAAVGLSEHRQALAPADFADDVYVELKSDPMAGGFLKKGANGKWSVWPRMGGKSFKGFIGYGYHRVHAKGGKVADDIDPQDWEV</sequence>
<dbReference type="EMBL" id="CAUYUJ010014198">
    <property type="protein sequence ID" value="CAK0838096.1"/>
    <property type="molecule type" value="Genomic_DNA"/>
</dbReference>
<gene>
    <name evidence="1" type="ORF">PCOR1329_LOCUS34123</name>
</gene>